<dbReference type="SUPFAM" id="SSF51735">
    <property type="entry name" value="NAD(P)-binding Rossmann-fold domains"/>
    <property type="match status" value="1"/>
</dbReference>
<dbReference type="InterPro" id="IPR002347">
    <property type="entry name" value="SDR_fam"/>
</dbReference>
<evidence type="ECO:0000259" key="3">
    <source>
        <dbReference type="SMART" id="SM00822"/>
    </source>
</evidence>
<dbReference type="InterPro" id="IPR050259">
    <property type="entry name" value="SDR"/>
</dbReference>
<sequence length="249" mass="26186">MTYRVAIVTGAAAGIGAACSKRLAQDGIAVGVLDLDEARCADTVKAIRDAGGTAIALGADISNREQAAAAVEKCRDALGPISILVNNAGVTDFTPFEELTDERWDFVYAINVRGPMVMTQLVIKDMKHAGWGRIVNVSSSSAQTGALNMICYSSSKGAVVTMTRSMAQEFGPYGITVNNIPPGSVMGTIMSEANRERFQVPTEVLLQSIPVRRMGEPADIANACAWLCHEASGYVTGQTIGVNGGRVVS</sequence>
<dbReference type="NCBIfam" id="NF005559">
    <property type="entry name" value="PRK07231.1"/>
    <property type="match status" value="1"/>
</dbReference>
<dbReference type="InterPro" id="IPR057326">
    <property type="entry name" value="KR_dom"/>
</dbReference>
<dbReference type="Gene3D" id="3.40.50.720">
    <property type="entry name" value="NAD(P)-binding Rossmann-like Domain"/>
    <property type="match status" value="1"/>
</dbReference>
<protein>
    <submittedName>
        <fullName evidence="4">Short-chain dehydrogenase/reductase SDR</fullName>
    </submittedName>
</protein>
<dbReference type="STRING" id="158500.BES08_12625"/>
<dbReference type="SMART" id="SM00822">
    <property type="entry name" value="PKS_KR"/>
    <property type="match status" value="1"/>
</dbReference>
<dbReference type="PATRIC" id="fig|158500.4.peg.5776"/>
<comment type="caution">
    <text evidence="4">The sequence shown here is derived from an EMBL/GenBank/DDBJ whole genome shotgun (WGS) entry which is preliminary data.</text>
</comment>
<dbReference type="InterPro" id="IPR020904">
    <property type="entry name" value="Sc_DH/Rdtase_CS"/>
</dbReference>
<dbReference type="PRINTS" id="PR00080">
    <property type="entry name" value="SDRFAMILY"/>
</dbReference>
<proteinExistence type="inferred from homology"/>
<accession>A0A031J2C8</accession>
<dbReference type="eggNOG" id="COG1028">
    <property type="taxonomic scope" value="Bacteria"/>
</dbReference>
<comment type="similarity">
    <text evidence="1 2">Belongs to the short-chain dehydrogenases/reductases (SDR) family.</text>
</comment>
<dbReference type="PROSITE" id="PS00061">
    <property type="entry name" value="ADH_SHORT"/>
    <property type="match status" value="1"/>
</dbReference>
<organism evidence="4 5">
    <name type="scientific">Novosphingobium resinovorum</name>
    <dbReference type="NCBI Taxonomy" id="158500"/>
    <lineage>
        <taxon>Bacteria</taxon>
        <taxon>Pseudomonadati</taxon>
        <taxon>Pseudomonadota</taxon>
        <taxon>Alphaproteobacteria</taxon>
        <taxon>Sphingomonadales</taxon>
        <taxon>Sphingomonadaceae</taxon>
        <taxon>Novosphingobium</taxon>
    </lineage>
</organism>
<dbReference type="RefSeq" id="WP_036531055.1">
    <property type="nucleotide sequence ID" value="NZ_CP128492.1"/>
</dbReference>
<dbReference type="FunFam" id="3.40.50.720:FF:000084">
    <property type="entry name" value="Short-chain dehydrogenase reductase"/>
    <property type="match status" value="1"/>
</dbReference>
<dbReference type="Pfam" id="PF00106">
    <property type="entry name" value="adh_short"/>
    <property type="match status" value="1"/>
</dbReference>
<dbReference type="PROSITE" id="PS51257">
    <property type="entry name" value="PROKAR_LIPOPROTEIN"/>
    <property type="match status" value="1"/>
</dbReference>
<dbReference type="PANTHER" id="PTHR42879:SF2">
    <property type="entry name" value="3-OXOACYL-[ACYL-CARRIER-PROTEIN] REDUCTASE FABG"/>
    <property type="match status" value="1"/>
</dbReference>
<name>A0A031J2C8_9SPHN</name>
<dbReference type="AlphaFoldDB" id="A0A031J2C8"/>
<dbReference type="EMBL" id="JFYZ01000088">
    <property type="protein sequence ID" value="EZP67613.1"/>
    <property type="molecule type" value="Genomic_DNA"/>
</dbReference>
<dbReference type="InterPro" id="IPR036291">
    <property type="entry name" value="NAD(P)-bd_dom_sf"/>
</dbReference>
<gene>
    <name evidence="4" type="ORF">BV97_05700</name>
</gene>
<feature type="domain" description="Ketoreductase" evidence="3">
    <location>
        <begin position="4"/>
        <end position="183"/>
    </location>
</feature>
<evidence type="ECO:0000256" key="2">
    <source>
        <dbReference type="RuleBase" id="RU000363"/>
    </source>
</evidence>
<reference evidence="4 5" key="1">
    <citation type="submission" date="2014-03" db="EMBL/GenBank/DDBJ databases">
        <title>Whole genome sequence of Novosphingobium resinovorum KF1.</title>
        <authorList>
            <person name="Gan H.M."/>
            <person name="Gan H.Y."/>
            <person name="Chew T.H."/>
            <person name="Savka M.A."/>
        </authorList>
    </citation>
    <scope>NUCLEOTIDE SEQUENCE [LARGE SCALE GENOMIC DNA]</scope>
    <source>
        <strain evidence="4 5">KF1</strain>
    </source>
</reference>
<evidence type="ECO:0000313" key="4">
    <source>
        <dbReference type="EMBL" id="EZP67613.1"/>
    </source>
</evidence>
<evidence type="ECO:0000256" key="1">
    <source>
        <dbReference type="ARBA" id="ARBA00006484"/>
    </source>
</evidence>
<dbReference type="GO" id="GO:0032787">
    <property type="term" value="P:monocarboxylic acid metabolic process"/>
    <property type="evidence" value="ECO:0007669"/>
    <property type="project" value="UniProtKB-ARBA"/>
</dbReference>
<evidence type="ECO:0000313" key="5">
    <source>
        <dbReference type="Proteomes" id="UP000024329"/>
    </source>
</evidence>
<dbReference type="PANTHER" id="PTHR42879">
    <property type="entry name" value="3-OXOACYL-(ACYL-CARRIER-PROTEIN) REDUCTASE"/>
    <property type="match status" value="1"/>
</dbReference>
<dbReference type="PRINTS" id="PR00081">
    <property type="entry name" value="GDHRDH"/>
</dbReference>
<dbReference type="Proteomes" id="UP000024329">
    <property type="component" value="Unassembled WGS sequence"/>
</dbReference>